<evidence type="ECO:0000256" key="2">
    <source>
        <dbReference type="SAM" id="SignalP"/>
    </source>
</evidence>
<dbReference type="Gene3D" id="3.30.1360.180">
    <property type="match status" value="1"/>
</dbReference>
<proteinExistence type="predicted"/>
<keyword evidence="1" id="KW-0472">Membrane</keyword>
<dbReference type="AlphaFoldDB" id="A0A8K0CDL2"/>
<keyword evidence="4" id="KW-1185">Reference proteome</keyword>
<dbReference type="Pfam" id="PF01663">
    <property type="entry name" value="Phosphodiest"/>
    <property type="match status" value="1"/>
</dbReference>
<dbReference type="InterPro" id="IPR002591">
    <property type="entry name" value="Phosphodiest/P_Trfase"/>
</dbReference>
<dbReference type="InterPro" id="IPR017850">
    <property type="entry name" value="Alkaline_phosphatase_core_sf"/>
</dbReference>
<dbReference type="PANTHER" id="PTHR10151:SF120">
    <property type="entry name" value="BIS(5'-ADENOSYL)-TRIPHOSPHATASE"/>
    <property type="match status" value="1"/>
</dbReference>
<keyword evidence="1" id="KW-1133">Transmembrane helix</keyword>
<gene>
    <name evidence="3" type="ORF">ILUMI_22861</name>
</gene>
<protein>
    <submittedName>
        <fullName evidence="3">Uncharacterized protein</fullName>
    </submittedName>
</protein>
<accession>A0A8K0CDL2</accession>
<dbReference type="CDD" id="cd16018">
    <property type="entry name" value="Enpp"/>
    <property type="match status" value="1"/>
</dbReference>
<sequence length="483" mass="55417">MFLLVILSCFLFSFVYTLSDHPILIVVSYDAFRYNFFNKNANPYMLKLRQHGTYAKYMNNVFPTKTFPNHHSIATGLYPESHGVIGNSYYDPVKKQLVKFGYEMFHYDDSIVPIWRLNEMAGRTRYSGSMMWPGGQFPYQGKNITHYQEFNPAIRWHKRIDTVISWLEDPEKPANLVMVYFEEPDTHGHAFGPESKTVFNLLQLLDNVTLYLEQQLELKGLTEKVDVIHLSDHGMTSVCPPHFIDIKKYLQPDTYKLAGSTPGLHIIPNEAYESEIYNLLTNASEIEGHFKVYSKYEIPSRWRFKNNRRVPPIFLLADEGYGFQDLAANAKEYAKKYNFTVTDKSQFGVHGYDNLIPDMRPFFMARGPSIKINHEVSPFDTVDLFSLFCAVLKLKCTTNDGSFENVEDILLPETGNNLLPIIVVIVGAVLLVLLLILCAAVVTLLIIKRQQNITTTAALNKRFPQNFSHSNIEAKHLLEPEDA</sequence>
<reference evidence="3" key="1">
    <citation type="submission" date="2019-08" db="EMBL/GenBank/DDBJ databases">
        <title>The genome of the North American firefly Photinus pyralis.</title>
        <authorList>
            <consortium name="Photinus pyralis genome working group"/>
            <person name="Fallon T.R."/>
            <person name="Sander Lower S.E."/>
            <person name="Weng J.-K."/>
        </authorList>
    </citation>
    <scope>NUCLEOTIDE SEQUENCE</scope>
    <source>
        <strain evidence="3">TRF0915ILg1</strain>
        <tissue evidence="3">Whole body</tissue>
    </source>
</reference>
<evidence type="ECO:0000313" key="3">
    <source>
        <dbReference type="EMBL" id="KAF2883301.1"/>
    </source>
</evidence>
<name>A0A8K0CDL2_IGNLU</name>
<dbReference type="EMBL" id="VTPC01090440">
    <property type="protein sequence ID" value="KAF2883301.1"/>
    <property type="molecule type" value="Genomic_DNA"/>
</dbReference>
<comment type="caution">
    <text evidence="3">The sequence shown here is derived from an EMBL/GenBank/DDBJ whole genome shotgun (WGS) entry which is preliminary data.</text>
</comment>
<dbReference type="SUPFAM" id="SSF53649">
    <property type="entry name" value="Alkaline phosphatase-like"/>
    <property type="match status" value="1"/>
</dbReference>
<feature type="chain" id="PRO_5035446151" evidence="2">
    <location>
        <begin position="20"/>
        <end position="483"/>
    </location>
</feature>
<dbReference type="Gene3D" id="3.40.720.10">
    <property type="entry name" value="Alkaline Phosphatase, subunit A"/>
    <property type="match status" value="1"/>
</dbReference>
<organism evidence="3 4">
    <name type="scientific">Ignelater luminosus</name>
    <name type="common">Cucubano</name>
    <name type="synonym">Pyrophorus luminosus</name>
    <dbReference type="NCBI Taxonomy" id="2038154"/>
    <lineage>
        <taxon>Eukaryota</taxon>
        <taxon>Metazoa</taxon>
        <taxon>Ecdysozoa</taxon>
        <taxon>Arthropoda</taxon>
        <taxon>Hexapoda</taxon>
        <taxon>Insecta</taxon>
        <taxon>Pterygota</taxon>
        <taxon>Neoptera</taxon>
        <taxon>Endopterygota</taxon>
        <taxon>Coleoptera</taxon>
        <taxon>Polyphaga</taxon>
        <taxon>Elateriformia</taxon>
        <taxon>Elateroidea</taxon>
        <taxon>Elateridae</taxon>
        <taxon>Agrypninae</taxon>
        <taxon>Pyrophorini</taxon>
        <taxon>Ignelater</taxon>
    </lineage>
</organism>
<dbReference type="PANTHER" id="PTHR10151">
    <property type="entry name" value="ECTONUCLEOTIDE PYROPHOSPHATASE/PHOSPHODIESTERASE"/>
    <property type="match status" value="1"/>
</dbReference>
<evidence type="ECO:0000313" key="4">
    <source>
        <dbReference type="Proteomes" id="UP000801492"/>
    </source>
</evidence>
<feature type="signal peptide" evidence="2">
    <location>
        <begin position="1"/>
        <end position="19"/>
    </location>
</feature>
<keyword evidence="2" id="KW-0732">Signal</keyword>
<evidence type="ECO:0000256" key="1">
    <source>
        <dbReference type="SAM" id="Phobius"/>
    </source>
</evidence>
<feature type="transmembrane region" description="Helical" evidence="1">
    <location>
        <begin position="418"/>
        <end position="447"/>
    </location>
</feature>
<dbReference type="OrthoDB" id="415411at2759"/>
<dbReference type="Proteomes" id="UP000801492">
    <property type="component" value="Unassembled WGS sequence"/>
</dbReference>
<dbReference type="GO" id="GO:0016787">
    <property type="term" value="F:hydrolase activity"/>
    <property type="evidence" value="ECO:0007669"/>
    <property type="project" value="UniProtKB-ARBA"/>
</dbReference>
<keyword evidence="1" id="KW-0812">Transmembrane</keyword>